<name>A0A814Z0F6_ADIRI</name>
<dbReference type="AlphaFoldDB" id="A0A814Z0F6"/>
<feature type="compositionally biased region" description="Polar residues" evidence="1">
    <location>
        <begin position="164"/>
        <end position="174"/>
    </location>
</feature>
<feature type="region of interest" description="Disordered" evidence="1">
    <location>
        <begin position="144"/>
        <end position="174"/>
    </location>
</feature>
<dbReference type="EMBL" id="CAJNOJ010000170">
    <property type="protein sequence ID" value="CAF1237272.1"/>
    <property type="molecule type" value="Genomic_DNA"/>
</dbReference>
<dbReference type="OrthoDB" id="10021191at2759"/>
<comment type="caution">
    <text evidence="2">The sequence shown here is derived from an EMBL/GenBank/DDBJ whole genome shotgun (WGS) entry which is preliminary data.</text>
</comment>
<protein>
    <submittedName>
        <fullName evidence="2">Uncharacterized protein</fullName>
    </submittedName>
</protein>
<proteinExistence type="predicted"/>
<evidence type="ECO:0000256" key="1">
    <source>
        <dbReference type="SAM" id="MobiDB-lite"/>
    </source>
</evidence>
<sequence>MSEHFLTVNGIHKKKGMIKTYSFTTDDDDVKPGTDSPLISNHDKSLPQVSPTNENVSSESDESRSNARLQNHKSLRQKESTKMNPKRAISSNKSDQSKSVDLKTILLLLGTLVFLYFTWTKRDIWISRLILSSRIKTNHAHIIQTPTKPPMNVPDGKSEPNEQPVITSTKSNTSDHATIKIRRTKMTFDTDSPKKKLAYVSERSPDETKPVISVKHHSPTLSTTKQNSHCYRPLNSSTDYLTYTETIRLIRTNLTSKTGHRSILPTVMTKTGLNKDQLYRFLYKKNDNVLSLETFLSLLDIFDMQIFIQSK</sequence>
<feature type="region of interest" description="Disordered" evidence="1">
    <location>
        <begin position="29"/>
        <end position="95"/>
    </location>
</feature>
<gene>
    <name evidence="2" type="ORF">EDS130_LOCUS27261</name>
</gene>
<evidence type="ECO:0000313" key="3">
    <source>
        <dbReference type="Proteomes" id="UP000663852"/>
    </source>
</evidence>
<accession>A0A814Z0F6</accession>
<dbReference type="Proteomes" id="UP000663852">
    <property type="component" value="Unassembled WGS sequence"/>
</dbReference>
<reference evidence="2" key="1">
    <citation type="submission" date="2021-02" db="EMBL/GenBank/DDBJ databases">
        <authorList>
            <person name="Nowell W R."/>
        </authorList>
    </citation>
    <scope>NUCLEOTIDE SEQUENCE</scope>
</reference>
<feature type="compositionally biased region" description="Polar residues" evidence="1">
    <location>
        <begin position="47"/>
        <end position="58"/>
    </location>
</feature>
<organism evidence="2 3">
    <name type="scientific">Adineta ricciae</name>
    <name type="common">Rotifer</name>
    <dbReference type="NCBI Taxonomy" id="249248"/>
    <lineage>
        <taxon>Eukaryota</taxon>
        <taxon>Metazoa</taxon>
        <taxon>Spiralia</taxon>
        <taxon>Gnathifera</taxon>
        <taxon>Rotifera</taxon>
        <taxon>Eurotatoria</taxon>
        <taxon>Bdelloidea</taxon>
        <taxon>Adinetida</taxon>
        <taxon>Adinetidae</taxon>
        <taxon>Adineta</taxon>
    </lineage>
</organism>
<evidence type="ECO:0000313" key="2">
    <source>
        <dbReference type="EMBL" id="CAF1237272.1"/>
    </source>
</evidence>